<name>A0A8C9G8K7_9PRIM</name>
<dbReference type="GO" id="GO:0019773">
    <property type="term" value="C:proteasome core complex, alpha-subunit complex"/>
    <property type="evidence" value="ECO:0007669"/>
    <property type="project" value="InterPro"/>
</dbReference>
<dbReference type="InterPro" id="IPR029055">
    <property type="entry name" value="Ntn_hydrolases_N"/>
</dbReference>
<organism evidence="2 3">
    <name type="scientific">Piliocolobus tephrosceles</name>
    <name type="common">Ugandan red Colobus</name>
    <dbReference type="NCBI Taxonomy" id="591936"/>
    <lineage>
        <taxon>Eukaryota</taxon>
        <taxon>Metazoa</taxon>
        <taxon>Chordata</taxon>
        <taxon>Craniata</taxon>
        <taxon>Vertebrata</taxon>
        <taxon>Euteleostomi</taxon>
        <taxon>Mammalia</taxon>
        <taxon>Eutheria</taxon>
        <taxon>Euarchontoglires</taxon>
        <taxon>Primates</taxon>
        <taxon>Haplorrhini</taxon>
        <taxon>Catarrhini</taxon>
        <taxon>Cercopithecidae</taxon>
        <taxon>Colobinae</taxon>
        <taxon>Piliocolobus</taxon>
    </lineage>
</organism>
<reference evidence="2" key="2">
    <citation type="submission" date="2025-09" db="UniProtKB">
        <authorList>
            <consortium name="Ensembl"/>
        </authorList>
    </citation>
    <scope>IDENTIFICATION</scope>
</reference>
<feature type="domain" description="Proteasome alpha-type subunits" evidence="1">
    <location>
        <begin position="10"/>
        <end position="32"/>
    </location>
</feature>
<dbReference type="Pfam" id="PF10584">
    <property type="entry name" value="Proteasome_A_N"/>
    <property type="match status" value="1"/>
</dbReference>
<dbReference type="SUPFAM" id="SSF56235">
    <property type="entry name" value="N-terminal nucleophile aminohydrolases (Ntn hydrolases)"/>
    <property type="match status" value="1"/>
</dbReference>
<evidence type="ECO:0000259" key="1">
    <source>
        <dbReference type="SMART" id="SM00948"/>
    </source>
</evidence>
<proteinExistence type="predicted"/>
<dbReference type="Proteomes" id="UP000694416">
    <property type="component" value="Unplaced"/>
</dbReference>
<evidence type="ECO:0000313" key="2">
    <source>
        <dbReference type="Ensembl" id="ENSPTEP00000000894.1"/>
    </source>
</evidence>
<keyword evidence="3" id="KW-1185">Reference proteome</keyword>
<reference evidence="2" key="1">
    <citation type="submission" date="2025-08" db="UniProtKB">
        <authorList>
            <consortium name="Ensembl"/>
        </authorList>
    </citation>
    <scope>IDENTIFICATION</scope>
</reference>
<protein>
    <recommendedName>
        <fullName evidence="1">Proteasome alpha-type subunits domain-containing protein</fullName>
    </recommendedName>
</protein>
<accession>A0A8C9G8K7</accession>
<dbReference type="Ensembl" id="ENSPTET00000001326.1">
    <property type="protein sequence ID" value="ENSPTEP00000000894.1"/>
    <property type="gene ID" value="ENSPTEG00000001002.1"/>
</dbReference>
<evidence type="ECO:0000313" key="3">
    <source>
        <dbReference type="Proteomes" id="UP000694416"/>
    </source>
</evidence>
<dbReference type="Gene3D" id="3.60.20.10">
    <property type="entry name" value="Glutamine Phosphoribosylpyrophosphate, subunit 1, domain 1"/>
    <property type="match status" value="1"/>
</dbReference>
<dbReference type="AlphaFoldDB" id="A0A8C9G8K7"/>
<dbReference type="SMART" id="SM00948">
    <property type="entry name" value="Proteasome_A_N"/>
    <property type="match status" value="1"/>
</dbReference>
<dbReference type="GO" id="GO:0006511">
    <property type="term" value="P:ubiquitin-dependent protein catabolic process"/>
    <property type="evidence" value="ECO:0007669"/>
    <property type="project" value="InterPro"/>
</dbReference>
<sequence length="51" mass="5611">VSSIDSRHCYDLSPSTFSSGERAFQVEYAMKAVGNSIVIEIIYKHSIAFGV</sequence>
<dbReference type="InterPro" id="IPR000426">
    <property type="entry name" value="Proteasome_asu_N"/>
</dbReference>